<dbReference type="InterPro" id="IPR016040">
    <property type="entry name" value="NAD(P)-bd_dom"/>
</dbReference>
<dbReference type="PANTHER" id="PTHR43355">
    <property type="entry name" value="FLAVIN REDUCTASE (NADPH)"/>
    <property type="match status" value="1"/>
</dbReference>
<dbReference type="OrthoDB" id="10254221at2759"/>
<name>A0A9W9R8C3_9EURO</name>
<evidence type="ECO:0000259" key="1">
    <source>
        <dbReference type="Pfam" id="PF13460"/>
    </source>
</evidence>
<evidence type="ECO:0000313" key="2">
    <source>
        <dbReference type="EMBL" id="KAJ5355383.1"/>
    </source>
</evidence>
<keyword evidence="3" id="KW-1185">Reference proteome</keyword>
<organism evidence="2 3">
    <name type="scientific">Penicillium cataractarum</name>
    <dbReference type="NCBI Taxonomy" id="2100454"/>
    <lineage>
        <taxon>Eukaryota</taxon>
        <taxon>Fungi</taxon>
        <taxon>Dikarya</taxon>
        <taxon>Ascomycota</taxon>
        <taxon>Pezizomycotina</taxon>
        <taxon>Eurotiomycetes</taxon>
        <taxon>Eurotiomycetidae</taxon>
        <taxon>Eurotiales</taxon>
        <taxon>Aspergillaceae</taxon>
        <taxon>Penicillium</taxon>
    </lineage>
</organism>
<reference evidence="2" key="2">
    <citation type="journal article" date="2023" name="IMA Fungus">
        <title>Comparative genomic study of the Penicillium genus elucidates a diverse pangenome and 15 lateral gene transfer events.</title>
        <authorList>
            <person name="Petersen C."/>
            <person name="Sorensen T."/>
            <person name="Nielsen M.R."/>
            <person name="Sondergaard T.E."/>
            <person name="Sorensen J.L."/>
            <person name="Fitzpatrick D.A."/>
            <person name="Frisvad J.C."/>
            <person name="Nielsen K.L."/>
        </authorList>
    </citation>
    <scope>NUCLEOTIDE SEQUENCE</scope>
    <source>
        <strain evidence="2">IBT 29864</strain>
    </source>
</reference>
<evidence type="ECO:0000313" key="3">
    <source>
        <dbReference type="Proteomes" id="UP001147782"/>
    </source>
</evidence>
<dbReference type="Gene3D" id="3.40.50.720">
    <property type="entry name" value="NAD(P)-binding Rossmann-like Domain"/>
    <property type="match status" value="1"/>
</dbReference>
<proteinExistence type="predicted"/>
<dbReference type="Pfam" id="PF13460">
    <property type="entry name" value="NAD_binding_10"/>
    <property type="match status" value="1"/>
</dbReference>
<dbReference type="InterPro" id="IPR036291">
    <property type="entry name" value="NAD(P)-bd_dom_sf"/>
</dbReference>
<reference evidence="2" key="1">
    <citation type="submission" date="2022-11" db="EMBL/GenBank/DDBJ databases">
        <authorList>
            <person name="Petersen C."/>
        </authorList>
    </citation>
    <scope>NUCLEOTIDE SEQUENCE</scope>
    <source>
        <strain evidence="2">IBT 29864</strain>
    </source>
</reference>
<dbReference type="GO" id="GO:0016646">
    <property type="term" value="F:oxidoreductase activity, acting on the CH-NH group of donors, NAD or NADP as acceptor"/>
    <property type="evidence" value="ECO:0007669"/>
    <property type="project" value="TreeGrafter"/>
</dbReference>
<sequence length="250" mass="27353">MRVLVLGAIGNLGSRLLTTLAQRGHTVVAFARTPSKLTPNANQQSLLIEKGDATKAADIKDAATRHNCDAIINAAGHAAMAPWRTSDFPAIVNAVIQAALELGRERGTSMRVWFLGGVGILDVPTRKKMIVEYMPMFKEHASTWAKLRALPPSAIAWSILCPGMMVPLTKNKDSTLPESSTENISAEKTVAPEWSAKFLRIPFIGPYLNIMSQISAYTTSYEDNADFIARDLCMGIDSEWVLQKVGVKRR</sequence>
<dbReference type="RefSeq" id="XP_056549406.1">
    <property type="nucleotide sequence ID" value="XM_056705508.1"/>
</dbReference>
<dbReference type="InterPro" id="IPR051606">
    <property type="entry name" value="Polyketide_Oxido-like"/>
</dbReference>
<gene>
    <name evidence="2" type="ORF">N7496_012595</name>
</gene>
<accession>A0A9W9R8C3</accession>
<dbReference type="Proteomes" id="UP001147782">
    <property type="component" value="Unassembled WGS sequence"/>
</dbReference>
<dbReference type="AlphaFoldDB" id="A0A9W9R8C3"/>
<protein>
    <recommendedName>
        <fullName evidence="1">NAD(P)-binding domain-containing protein</fullName>
    </recommendedName>
</protein>
<comment type="caution">
    <text evidence="2">The sequence shown here is derived from an EMBL/GenBank/DDBJ whole genome shotgun (WGS) entry which is preliminary data.</text>
</comment>
<feature type="domain" description="NAD(P)-binding" evidence="1">
    <location>
        <begin position="7"/>
        <end position="166"/>
    </location>
</feature>
<dbReference type="PANTHER" id="PTHR43355:SF7">
    <property type="entry name" value="NAD(P)-BINDING DOMAIN-CONTAINING PROTEIN"/>
    <property type="match status" value="1"/>
</dbReference>
<dbReference type="EMBL" id="JAPZBS010000010">
    <property type="protein sequence ID" value="KAJ5355383.1"/>
    <property type="molecule type" value="Genomic_DNA"/>
</dbReference>
<dbReference type="SUPFAM" id="SSF51735">
    <property type="entry name" value="NAD(P)-binding Rossmann-fold domains"/>
    <property type="match status" value="1"/>
</dbReference>
<dbReference type="GeneID" id="81444687"/>